<keyword evidence="2" id="KW-1185">Reference proteome</keyword>
<organism evidence="1 2">
    <name type="scientific">Aquarana catesbeiana</name>
    <name type="common">American bullfrog</name>
    <name type="synonym">Rana catesbeiana</name>
    <dbReference type="NCBI Taxonomy" id="8400"/>
    <lineage>
        <taxon>Eukaryota</taxon>
        <taxon>Metazoa</taxon>
        <taxon>Chordata</taxon>
        <taxon>Craniata</taxon>
        <taxon>Vertebrata</taxon>
        <taxon>Euteleostomi</taxon>
        <taxon>Amphibia</taxon>
        <taxon>Batrachia</taxon>
        <taxon>Anura</taxon>
        <taxon>Neobatrachia</taxon>
        <taxon>Ranoidea</taxon>
        <taxon>Ranidae</taxon>
        <taxon>Aquarana</taxon>
    </lineage>
</organism>
<accession>A0A2G9RP01</accession>
<dbReference type="Gene3D" id="2.60.220.50">
    <property type="match status" value="1"/>
</dbReference>
<dbReference type="Proteomes" id="UP000228934">
    <property type="component" value="Unassembled WGS sequence"/>
</dbReference>
<sequence length="141" mass="15930">MERVNLRTRKATETTYYIQNEKVALDTLCTYQSWWKLYLYVNEHCVLPPTIGLAKLVFILYKSLGQFLSTENATIKLGGEFANSNHTIAVNSHVIAATINKESSRVTLSDPVQFTLEHIDKNRIYGAFAANASAVEHPIMH</sequence>
<proteinExistence type="predicted"/>
<name>A0A2G9RP01_AQUCT</name>
<gene>
    <name evidence="1" type="ORF">AB205_0026980</name>
</gene>
<evidence type="ECO:0000313" key="2">
    <source>
        <dbReference type="Proteomes" id="UP000228934"/>
    </source>
</evidence>
<dbReference type="AlphaFoldDB" id="A0A2G9RP01"/>
<evidence type="ECO:0000313" key="1">
    <source>
        <dbReference type="EMBL" id="PIO29646.1"/>
    </source>
</evidence>
<dbReference type="EMBL" id="KV933805">
    <property type="protein sequence ID" value="PIO29646.1"/>
    <property type="molecule type" value="Genomic_DNA"/>
</dbReference>
<reference evidence="2" key="1">
    <citation type="journal article" date="2017" name="Nat. Commun.">
        <title>The North American bullfrog draft genome provides insight into hormonal regulation of long noncoding RNA.</title>
        <authorList>
            <person name="Hammond S.A."/>
            <person name="Warren R.L."/>
            <person name="Vandervalk B.P."/>
            <person name="Kucuk E."/>
            <person name="Khan H."/>
            <person name="Gibb E.A."/>
            <person name="Pandoh P."/>
            <person name="Kirk H."/>
            <person name="Zhao Y."/>
            <person name="Jones M."/>
            <person name="Mungall A.J."/>
            <person name="Coope R."/>
            <person name="Pleasance S."/>
            <person name="Moore R.A."/>
            <person name="Holt R.A."/>
            <person name="Round J.M."/>
            <person name="Ohora S."/>
            <person name="Walle B.V."/>
            <person name="Veldhoen N."/>
            <person name="Helbing C.C."/>
            <person name="Birol I."/>
        </authorList>
    </citation>
    <scope>NUCLEOTIDE SEQUENCE [LARGE SCALE GENOMIC DNA]</scope>
</reference>
<dbReference type="InterPro" id="IPR046338">
    <property type="entry name" value="GAIN_dom_sf"/>
</dbReference>
<protein>
    <submittedName>
        <fullName evidence="1">Uncharacterized protein</fullName>
    </submittedName>
</protein>
<dbReference type="OrthoDB" id="1100386at2759"/>